<evidence type="ECO:0000313" key="2">
    <source>
        <dbReference type="Proteomes" id="UP000276133"/>
    </source>
</evidence>
<dbReference type="Proteomes" id="UP000276133">
    <property type="component" value="Unassembled WGS sequence"/>
</dbReference>
<sequence>MKIFEENSPAIQNGSASFILADEQIKYRNISLTYATFGLFHSSLLNQKNATGNQIRVFT</sequence>
<keyword evidence="2" id="KW-1185">Reference proteome</keyword>
<dbReference type="AlphaFoldDB" id="A0A3M7Q125"/>
<comment type="caution">
    <text evidence="1">The sequence shown here is derived from an EMBL/GenBank/DDBJ whole genome shotgun (WGS) entry which is preliminary data.</text>
</comment>
<proteinExistence type="predicted"/>
<reference evidence="1 2" key="1">
    <citation type="journal article" date="2018" name="Sci. Rep.">
        <title>Genomic signatures of local adaptation to the degree of environmental predictability in rotifers.</title>
        <authorList>
            <person name="Franch-Gras L."/>
            <person name="Hahn C."/>
            <person name="Garcia-Roger E.M."/>
            <person name="Carmona M.J."/>
            <person name="Serra M."/>
            <person name="Gomez A."/>
        </authorList>
    </citation>
    <scope>NUCLEOTIDE SEQUENCE [LARGE SCALE GENOMIC DNA]</scope>
    <source>
        <strain evidence="1">HYR1</strain>
    </source>
</reference>
<protein>
    <submittedName>
        <fullName evidence="1">Uncharacterized protein</fullName>
    </submittedName>
</protein>
<evidence type="ECO:0000313" key="1">
    <source>
        <dbReference type="EMBL" id="RNA05013.1"/>
    </source>
</evidence>
<gene>
    <name evidence="1" type="ORF">BpHYR1_032401</name>
</gene>
<accession>A0A3M7Q125</accession>
<dbReference type="EMBL" id="REGN01007891">
    <property type="protein sequence ID" value="RNA05013.1"/>
    <property type="molecule type" value="Genomic_DNA"/>
</dbReference>
<organism evidence="1 2">
    <name type="scientific">Brachionus plicatilis</name>
    <name type="common">Marine rotifer</name>
    <name type="synonym">Brachionus muelleri</name>
    <dbReference type="NCBI Taxonomy" id="10195"/>
    <lineage>
        <taxon>Eukaryota</taxon>
        <taxon>Metazoa</taxon>
        <taxon>Spiralia</taxon>
        <taxon>Gnathifera</taxon>
        <taxon>Rotifera</taxon>
        <taxon>Eurotatoria</taxon>
        <taxon>Monogononta</taxon>
        <taxon>Pseudotrocha</taxon>
        <taxon>Ploima</taxon>
        <taxon>Brachionidae</taxon>
        <taxon>Brachionus</taxon>
    </lineage>
</organism>
<name>A0A3M7Q125_BRAPC</name>